<dbReference type="EMBL" id="JAHEPS010000001">
    <property type="protein sequence ID" value="MBT1443655.1"/>
    <property type="molecule type" value="Genomic_DNA"/>
</dbReference>
<sequence length="80" mass="8859">MYTSHVEKRMQQRGFSSADIDLIVNHGVEKISSGSSVYTLTKKIANRLVSEGYELAQVDRCKSSYVVVSDGLLITVAHIK</sequence>
<accession>A0ABS5UZQ1</accession>
<dbReference type="Proteomes" id="UP001195903">
    <property type="component" value="Unassembled WGS sequence"/>
</dbReference>
<dbReference type="Pfam" id="PF14076">
    <property type="entry name" value="DUF4258"/>
    <property type="match status" value="1"/>
</dbReference>
<dbReference type="RefSeq" id="WP_214505825.1">
    <property type="nucleotide sequence ID" value="NZ_JAHEPS010000001.1"/>
</dbReference>
<comment type="caution">
    <text evidence="1">The sequence shown here is derived from an EMBL/GenBank/DDBJ whole genome shotgun (WGS) entry which is preliminary data.</text>
</comment>
<evidence type="ECO:0000313" key="2">
    <source>
        <dbReference type="Proteomes" id="UP001195903"/>
    </source>
</evidence>
<gene>
    <name evidence="1" type="ORF">KJI95_03840</name>
</gene>
<keyword evidence="2" id="KW-1185">Reference proteome</keyword>
<proteinExistence type="predicted"/>
<reference evidence="1 2" key="1">
    <citation type="submission" date="2021-05" db="EMBL/GenBank/DDBJ databases">
        <title>Shewanella sp. JM162201.</title>
        <authorList>
            <person name="Xu S."/>
            <person name="Li A."/>
        </authorList>
    </citation>
    <scope>NUCLEOTIDE SEQUENCE [LARGE SCALE GENOMIC DNA]</scope>
    <source>
        <strain evidence="1 2">JM162201</strain>
    </source>
</reference>
<dbReference type="InterPro" id="IPR025354">
    <property type="entry name" value="DUF4258"/>
</dbReference>
<name>A0ABS5UZQ1_9GAMM</name>
<protein>
    <submittedName>
        <fullName evidence="1">DUF4258 domain-containing protein</fullName>
    </submittedName>
</protein>
<organism evidence="1 2">
    <name type="scientific">Shewanella jiangmenensis</name>
    <dbReference type="NCBI Taxonomy" id="2837387"/>
    <lineage>
        <taxon>Bacteria</taxon>
        <taxon>Pseudomonadati</taxon>
        <taxon>Pseudomonadota</taxon>
        <taxon>Gammaproteobacteria</taxon>
        <taxon>Alteromonadales</taxon>
        <taxon>Shewanellaceae</taxon>
        <taxon>Shewanella</taxon>
    </lineage>
</organism>
<evidence type="ECO:0000313" key="1">
    <source>
        <dbReference type="EMBL" id="MBT1443655.1"/>
    </source>
</evidence>